<organism evidence="8 9">
    <name type="scientific">Tegillarca granosa</name>
    <name type="common">Malaysian cockle</name>
    <name type="synonym">Anadara granosa</name>
    <dbReference type="NCBI Taxonomy" id="220873"/>
    <lineage>
        <taxon>Eukaryota</taxon>
        <taxon>Metazoa</taxon>
        <taxon>Spiralia</taxon>
        <taxon>Lophotrochozoa</taxon>
        <taxon>Mollusca</taxon>
        <taxon>Bivalvia</taxon>
        <taxon>Autobranchia</taxon>
        <taxon>Pteriomorphia</taxon>
        <taxon>Arcoida</taxon>
        <taxon>Arcoidea</taxon>
        <taxon>Arcidae</taxon>
        <taxon>Tegillarca</taxon>
    </lineage>
</organism>
<gene>
    <name evidence="8" type="ORF">KUTeg_008468</name>
</gene>
<dbReference type="InterPro" id="IPR011009">
    <property type="entry name" value="Kinase-like_dom_sf"/>
</dbReference>
<keyword evidence="9" id="KW-1185">Reference proteome</keyword>
<dbReference type="Pfam" id="PF00069">
    <property type="entry name" value="Pkinase"/>
    <property type="match status" value="1"/>
</dbReference>
<reference evidence="8 9" key="1">
    <citation type="submission" date="2022-12" db="EMBL/GenBank/DDBJ databases">
        <title>Chromosome-level genome of Tegillarca granosa.</title>
        <authorList>
            <person name="Kim J."/>
        </authorList>
    </citation>
    <scope>NUCLEOTIDE SEQUENCE [LARGE SCALE GENOMIC DNA]</scope>
    <source>
        <strain evidence="8">Teg-2019</strain>
        <tissue evidence="8">Adductor muscle</tissue>
    </source>
</reference>
<sequence>MTHLNGLGRNVHYHNSVPGVINPGKDGIYKPSISIKSDILTDKYTIKADIGRGKFAVVRKCIHNESGEEFAAKFIRKRRRGKSCREEIMREVVMLEKTLEHPRLVDLKEVCSGGELYNECVIEESFKEADVVRMMRQILEGLLYLHERNIVHLDLKPQNILFTKPFPEGDIKLCDLGFACLVNTGEDIRDIIGTPDYVAPEVLSYEPLGLYTDMSLGVLTYVMLTAHSPFAGNTQQETFLNISQVNLDFPESLFSSISSTAQDFIVQLLQKEPRDRLTAKQCFDHPWIAGVSNPSIDLSLQCSQSQEEMTSIQENNDQLANSVNENACDKDTYPLKLLVILTLEILSNQENCDKDISILSNQDIVDKDEEDLMSNQDVCDKNVSFMSNQDVDEKNVSLMSSQDIDEKDEDVMSHQDVAEKEELMSNADEEVMGSNPDIGDKDFNFISNQEVNEELKNSENKESNSKNSMKNVHNFRTSLHIEKLTDSFKENEQGNGLTSADGIVSREIGPFVNDYTGKVYSSHLDIIPNKILRINPECDNFVLDSQKDVIEQEKHLLCSQKGCSNMEMDTISSFLQVNLFDSISAQKHYGIDQEQNF</sequence>
<dbReference type="PROSITE" id="PS00107">
    <property type="entry name" value="PROTEIN_KINASE_ATP"/>
    <property type="match status" value="1"/>
</dbReference>
<evidence type="ECO:0000256" key="1">
    <source>
        <dbReference type="ARBA" id="ARBA00022527"/>
    </source>
</evidence>
<evidence type="ECO:0000256" key="6">
    <source>
        <dbReference type="PROSITE-ProRule" id="PRU10141"/>
    </source>
</evidence>
<dbReference type="InterPro" id="IPR000719">
    <property type="entry name" value="Prot_kinase_dom"/>
</dbReference>
<proteinExistence type="predicted"/>
<dbReference type="PANTHER" id="PTHR24342">
    <property type="entry name" value="SERINE/THREONINE-PROTEIN KINASE 17"/>
    <property type="match status" value="1"/>
</dbReference>
<comment type="caution">
    <text evidence="8">The sequence shown here is derived from an EMBL/GenBank/DDBJ whole genome shotgun (WGS) entry which is preliminary data.</text>
</comment>
<evidence type="ECO:0000256" key="3">
    <source>
        <dbReference type="ARBA" id="ARBA00022741"/>
    </source>
</evidence>
<keyword evidence="3 6" id="KW-0547">Nucleotide-binding</keyword>
<keyword evidence="2" id="KW-0808">Transferase</keyword>
<dbReference type="PROSITE" id="PS00108">
    <property type="entry name" value="PROTEIN_KINASE_ST"/>
    <property type="match status" value="1"/>
</dbReference>
<dbReference type="PANTHER" id="PTHR24342:SF12">
    <property type="entry name" value="DEATH-ASSOCIATED PROTEIN KINASE RELATED"/>
    <property type="match status" value="1"/>
</dbReference>
<accession>A0ABQ9FBX2</accession>
<dbReference type="InterPro" id="IPR017441">
    <property type="entry name" value="Protein_kinase_ATP_BS"/>
</dbReference>
<dbReference type="Gene3D" id="3.30.200.20">
    <property type="entry name" value="Phosphorylase Kinase, domain 1"/>
    <property type="match status" value="1"/>
</dbReference>
<dbReference type="EMBL" id="JARBDR010000342">
    <property type="protein sequence ID" value="KAJ8313907.1"/>
    <property type="molecule type" value="Genomic_DNA"/>
</dbReference>
<evidence type="ECO:0000313" key="9">
    <source>
        <dbReference type="Proteomes" id="UP001217089"/>
    </source>
</evidence>
<name>A0ABQ9FBX2_TEGGR</name>
<dbReference type="PROSITE" id="PS50011">
    <property type="entry name" value="PROTEIN_KINASE_DOM"/>
    <property type="match status" value="1"/>
</dbReference>
<evidence type="ECO:0000256" key="5">
    <source>
        <dbReference type="ARBA" id="ARBA00022840"/>
    </source>
</evidence>
<evidence type="ECO:0000256" key="2">
    <source>
        <dbReference type="ARBA" id="ARBA00022679"/>
    </source>
</evidence>
<keyword evidence="5 6" id="KW-0067">ATP-binding</keyword>
<feature type="binding site" evidence="6">
    <location>
        <position position="77"/>
    </location>
    <ligand>
        <name>ATP</name>
        <dbReference type="ChEBI" id="CHEBI:30616"/>
    </ligand>
</feature>
<evidence type="ECO:0000313" key="8">
    <source>
        <dbReference type="EMBL" id="KAJ8313907.1"/>
    </source>
</evidence>
<keyword evidence="4" id="KW-0418">Kinase</keyword>
<evidence type="ECO:0000256" key="4">
    <source>
        <dbReference type="ARBA" id="ARBA00022777"/>
    </source>
</evidence>
<dbReference type="InterPro" id="IPR008271">
    <property type="entry name" value="Ser/Thr_kinase_AS"/>
</dbReference>
<feature type="domain" description="Protein kinase" evidence="7">
    <location>
        <begin position="44"/>
        <end position="288"/>
    </location>
</feature>
<protein>
    <recommendedName>
        <fullName evidence="7">Protein kinase domain-containing protein</fullName>
    </recommendedName>
</protein>
<dbReference type="Proteomes" id="UP001217089">
    <property type="component" value="Unassembled WGS sequence"/>
</dbReference>
<dbReference type="SUPFAM" id="SSF56112">
    <property type="entry name" value="Protein kinase-like (PK-like)"/>
    <property type="match status" value="1"/>
</dbReference>
<dbReference type="Gene3D" id="1.10.510.10">
    <property type="entry name" value="Transferase(Phosphotransferase) domain 1"/>
    <property type="match status" value="1"/>
</dbReference>
<dbReference type="SMART" id="SM00220">
    <property type="entry name" value="S_TKc"/>
    <property type="match status" value="1"/>
</dbReference>
<keyword evidence="1" id="KW-0723">Serine/threonine-protein kinase</keyword>
<evidence type="ECO:0000259" key="7">
    <source>
        <dbReference type="PROSITE" id="PS50011"/>
    </source>
</evidence>